<dbReference type="PANTHER" id="PTHR10229">
    <property type="entry name" value="GTP-BINDING PROTEIN HFLX"/>
    <property type="match status" value="1"/>
</dbReference>
<dbReference type="AlphaFoldDB" id="U6RSF2"/>
<comment type="similarity">
    <text evidence="6">Belongs to the TRAFAC class OBG-HflX-like GTPase superfamily. HflX GTPase family.</text>
</comment>
<evidence type="ECO:0000256" key="5">
    <source>
        <dbReference type="ARBA" id="ARBA00023134"/>
    </source>
</evidence>
<organism evidence="10 11">
    <name type="scientific">Phocaeicola massiliensis B84634 = Timone 84634 = DSM 17679 = JCM 13223</name>
    <dbReference type="NCBI Taxonomy" id="1121098"/>
    <lineage>
        <taxon>Bacteria</taxon>
        <taxon>Pseudomonadati</taxon>
        <taxon>Bacteroidota</taxon>
        <taxon>Bacteroidia</taxon>
        <taxon>Bacteroidales</taxon>
        <taxon>Bacteroidaceae</taxon>
        <taxon>Phocaeicola</taxon>
    </lineage>
</organism>
<feature type="binding site" evidence="7">
    <location>
        <begin position="334"/>
        <end position="337"/>
    </location>
    <ligand>
        <name>GTP</name>
        <dbReference type="ChEBI" id="CHEBI:37565"/>
    </ligand>
</feature>
<dbReference type="GO" id="GO:0003924">
    <property type="term" value="F:GTPase activity"/>
    <property type="evidence" value="ECO:0007669"/>
    <property type="project" value="UniProtKB-UniRule"/>
</dbReference>
<feature type="binding site" evidence="7">
    <location>
        <begin position="247"/>
        <end position="251"/>
    </location>
    <ligand>
        <name>GTP</name>
        <dbReference type="ChEBI" id="CHEBI:37565"/>
    </ligand>
</feature>
<evidence type="ECO:0000259" key="9">
    <source>
        <dbReference type="PROSITE" id="PS51705"/>
    </source>
</evidence>
<dbReference type="RefSeq" id="WP_005935384.1">
    <property type="nucleotide sequence ID" value="NZ_KB890329.1"/>
</dbReference>
<feature type="binding site" evidence="7">
    <location>
        <begin position="222"/>
        <end position="229"/>
    </location>
    <ligand>
        <name>GTP</name>
        <dbReference type="ChEBI" id="CHEBI:37565"/>
    </ligand>
</feature>
<dbReference type="InterPro" id="IPR016496">
    <property type="entry name" value="GTPase_HflX"/>
</dbReference>
<feature type="binding site" evidence="7">
    <location>
        <begin position="378"/>
        <end position="380"/>
    </location>
    <ligand>
        <name>GTP</name>
        <dbReference type="ChEBI" id="CHEBI:37565"/>
    </ligand>
</feature>
<sequence length="421" mass="48045">MKEFVISEAQVETAILVGLVTQTQDERKTMEYLDELEFLAETAGATVVKRYTQKLPSANSVTYVGKGKLEEIKEYIHREEEEEREIGMVIFDDELSAKQIRNIEAELKVKILDRTSLILDIFAMRAQTANAKTQVELAQYKYMLPRLQRLWTHLERQGGGSGAGGGKGSVGLRGPGETQLEMDRRIILNRMSLLKERLAEIDKQKMTQRKNRGRMIRVALVGYTNVGKSTLMNLLSKSEVFAENKLFATLDTTVRKVIIDNLPFLLTDTVGFIRKLPTDLVDSFKSTLDEVREADLLIHVVDISHPDFEEQIAVVDKTIADLGAGGKPTMIVFNKIDAYTYIEKPEDDLTPKTKENITLDELMNTWMAKLNDNCIFISAKEKTNLEELKEVIYNKVRELHVQKYPYNDFLYQTYDETDVSL</sequence>
<dbReference type="PANTHER" id="PTHR10229:SF0">
    <property type="entry name" value="GTP-BINDING PROTEIN 6-RELATED"/>
    <property type="match status" value="1"/>
</dbReference>
<dbReference type="Proteomes" id="UP000017831">
    <property type="component" value="Unassembled WGS sequence"/>
</dbReference>
<dbReference type="FunFam" id="3.40.50.11060:FF:000001">
    <property type="entry name" value="GTPase HflX"/>
    <property type="match status" value="1"/>
</dbReference>
<keyword evidence="2 8" id="KW-0479">Metal-binding</keyword>
<evidence type="ECO:0000256" key="8">
    <source>
        <dbReference type="PIRSR" id="PIRSR006809-2"/>
    </source>
</evidence>
<dbReference type="eggNOG" id="COG2262">
    <property type="taxonomic scope" value="Bacteria"/>
</dbReference>
<dbReference type="InterPro" id="IPR030394">
    <property type="entry name" value="G_HFLX_dom"/>
</dbReference>
<feature type="binding site" evidence="8">
    <location>
        <position position="249"/>
    </location>
    <ligand>
        <name>Mg(2+)</name>
        <dbReference type="ChEBI" id="CHEBI:18420"/>
    </ligand>
</feature>
<feature type="domain" description="Hflx-type G" evidence="9">
    <location>
        <begin position="216"/>
        <end position="400"/>
    </location>
</feature>
<dbReference type="Pfam" id="PF01926">
    <property type="entry name" value="MMR_HSR1"/>
    <property type="match status" value="1"/>
</dbReference>
<evidence type="ECO:0000256" key="7">
    <source>
        <dbReference type="PIRSR" id="PIRSR006809-1"/>
    </source>
</evidence>
<proteinExistence type="inferred from homology"/>
<dbReference type="GO" id="GO:0005737">
    <property type="term" value="C:cytoplasm"/>
    <property type="evidence" value="ECO:0007669"/>
    <property type="project" value="UniProtKB-SubCell"/>
</dbReference>
<dbReference type="NCBIfam" id="TIGR03156">
    <property type="entry name" value="GTP_HflX"/>
    <property type="match status" value="1"/>
</dbReference>
<keyword evidence="5 6" id="KW-0342">GTP-binding</keyword>
<dbReference type="Gene3D" id="3.40.50.11060">
    <property type="entry name" value="GTPase HflX, N-terminal domain"/>
    <property type="match status" value="1"/>
</dbReference>
<dbReference type="HAMAP" id="MF_00900">
    <property type="entry name" value="GTPase_HflX"/>
    <property type="match status" value="1"/>
</dbReference>
<keyword evidence="3 6" id="KW-0547">Nucleotide-binding</keyword>
<evidence type="ECO:0000256" key="2">
    <source>
        <dbReference type="ARBA" id="ARBA00022723"/>
    </source>
</evidence>
<protein>
    <recommendedName>
        <fullName evidence="6">GTPase HflX</fullName>
    </recommendedName>
    <alternativeName>
        <fullName evidence="6">GTP-binding protein HflX</fullName>
    </alternativeName>
</protein>
<dbReference type="InterPro" id="IPR027417">
    <property type="entry name" value="P-loop_NTPase"/>
</dbReference>
<keyword evidence="1 6" id="KW-0963">Cytoplasm</keyword>
<dbReference type="NCBIfam" id="TIGR00231">
    <property type="entry name" value="small_GTP"/>
    <property type="match status" value="1"/>
</dbReference>
<dbReference type="PIRSF" id="PIRSF006809">
    <property type="entry name" value="GTP-binding_hflX_prd"/>
    <property type="match status" value="1"/>
</dbReference>
<dbReference type="InterPro" id="IPR042108">
    <property type="entry name" value="GTPase_HflX_N_sf"/>
</dbReference>
<dbReference type="Pfam" id="PF16360">
    <property type="entry name" value="GTP-bdg_M"/>
    <property type="match status" value="1"/>
</dbReference>
<feature type="binding site" evidence="7">
    <location>
        <begin position="268"/>
        <end position="271"/>
    </location>
    <ligand>
        <name>GTP</name>
        <dbReference type="ChEBI" id="CHEBI:37565"/>
    </ligand>
</feature>
<dbReference type="InterPro" id="IPR025121">
    <property type="entry name" value="GTPase_HflX_N"/>
</dbReference>
<dbReference type="EMBL" id="AQHY01000001">
    <property type="protein sequence ID" value="EOA58721.1"/>
    <property type="molecule type" value="Genomic_DNA"/>
</dbReference>
<reference evidence="10 11" key="1">
    <citation type="submission" date="2013-04" db="EMBL/GenBank/DDBJ databases">
        <title>The Genome Sequence of Bacteroides massiliensis DSM 17679.</title>
        <authorList>
            <consortium name="The Broad Institute Genomics Platform"/>
            <person name="Earl A."/>
            <person name="Ward D."/>
            <person name="Feldgarden M."/>
            <person name="Gevers D."/>
            <person name="Martens E."/>
            <person name="Fenner L."/>
            <person name="Roux V."/>
            <person name="Mallet M.N."/>
            <person name="Raoult D."/>
            <person name="Walker B."/>
            <person name="Young S."/>
            <person name="Zeng Q."/>
            <person name="Gargeya S."/>
            <person name="Fitzgerald M."/>
            <person name="Haas B."/>
            <person name="Abouelleil A."/>
            <person name="Allen A.W."/>
            <person name="Alvarado L."/>
            <person name="Arachchi H.M."/>
            <person name="Berlin A.M."/>
            <person name="Chapman S.B."/>
            <person name="Gainer-Dewar J."/>
            <person name="Goldberg J."/>
            <person name="Griggs A."/>
            <person name="Gujja S."/>
            <person name="Hansen M."/>
            <person name="Howarth C."/>
            <person name="Imamovic A."/>
            <person name="Ireland A."/>
            <person name="Larimer J."/>
            <person name="McCowan C."/>
            <person name="Murphy C."/>
            <person name="Pearson M."/>
            <person name="Poon T.W."/>
            <person name="Priest M."/>
            <person name="Roberts A."/>
            <person name="Saif S."/>
            <person name="Shea T."/>
            <person name="Sisk P."/>
            <person name="Sykes S."/>
            <person name="Wortman J."/>
            <person name="Nusbaum C."/>
            <person name="Birren B."/>
        </authorList>
    </citation>
    <scope>NUCLEOTIDE SEQUENCE [LARGE SCALE GENOMIC DNA]</scope>
    <source>
        <strain evidence="11">B84634 / Timone 84634 / DSM 17679 / JCM 13223</strain>
    </source>
</reference>
<dbReference type="PRINTS" id="PR00326">
    <property type="entry name" value="GTP1OBG"/>
</dbReference>
<evidence type="ECO:0000256" key="4">
    <source>
        <dbReference type="ARBA" id="ARBA00022842"/>
    </source>
</evidence>
<dbReference type="InterPro" id="IPR005225">
    <property type="entry name" value="Small_GTP-bd"/>
</dbReference>
<feature type="binding site" evidence="8">
    <location>
        <position position="229"/>
    </location>
    <ligand>
        <name>Mg(2+)</name>
        <dbReference type="ChEBI" id="CHEBI:18420"/>
    </ligand>
</feature>
<keyword evidence="4 8" id="KW-0460">Magnesium</keyword>
<dbReference type="InterPro" id="IPR006073">
    <property type="entry name" value="GTP-bd"/>
</dbReference>
<dbReference type="Gene3D" id="3.40.50.300">
    <property type="entry name" value="P-loop containing nucleotide triphosphate hydrolases"/>
    <property type="match status" value="1"/>
</dbReference>
<dbReference type="PROSITE" id="PS51705">
    <property type="entry name" value="G_HFLX"/>
    <property type="match status" value="1"/>
</dbReference>
<evidence type="ECO:0000256" key="3">
    <source>
        <dbReference type="ARBA" id="ARBA00022741"/>
    </source>
</evidence>
<comment type="function">
    <text evidence="6">GTPase that associates with the 50S ribosomal subunit and may have a role during protein synthesis or ribosome biogenesis.</text>
</comment>
<dbReference type="SUPFAM" id="SSF52540">
    <property type="entry name" value="P-loop containing nucleoside triphosphate hydrolases"/>
    <property type="match status" value="1"/>
</dbReference>
<comment type="subunit">
    <text evidence="6">Monomer. Associates with the 50S ribosomal subunit.</text>
</comment>
<keyword evidence="11" id="KW-1185">Reference proteome</keyword>
<dbReference type="FunFam" id="3.40.50.300:FF:000955">
    <property type="entry name" value="GTPase HflX"/>
    <property type="match status" value="1"/>
</dbReference>
<accession>U6RSF2</accession>
<dbReference type="CDD" id="cd01878">
    <property type="entry name" value="HflX"/>
    <property type="match status" value="1"/>
</dbReference>
<dbReference type="HOGENOM" id="CLU_019597_2_1_10"/>
<comment type="caution">
    <text evidence="10">The sequence shown here is derived from an EMBL/GenBank/DDBJ whole genome shotgun (WGS) entry which is preliminary data.</text>
</comment>
<dbReference type="OrthoDB" id="9812272at2"/>
<comment type="subcellular location">
    <subcellularLocation>
        <location evidence="6">Cytoplasm</location>
    </subcellularLocation>
    <text evidence="6">May associate with membranes.</text>
</comment>
<dbReference type="GO" id="GO:0005525">
    <property type="term" value="F:GTP binding"/>
    <property type="evidence" value="ECO:0007669"/>
    <property type="project" value="UniProtKB-UniRule"/>
</dbReference>
<dbReference type="GeneID" id="60063903"/>
<gene>
    <name evidence="6" type="primary">hflX</name>
    <name evidence="10" type="ORF">HMPREF1534_00007</name>
</gene>
<dbReference type="InterPro" id="IPR032305">
    <property type="entry name" value="GTP-bd_M"/>
</dbReference>
<dbReference type="PATRIC" id="fig|1121098.3.peg.7"/>
<evidence type="ECO:0000313" key="11">
    <source>
        <dbReference type="Proteomes" id="UP000017831"/>
    </source>
</evidence>
<evidence type="ECO:0000256" key="1">
    <source>
        <dbReference type="ARBA" id="ARBA00022490"/>
    </source>
</evidence>
<dbReference type="GO" id="GO:0046872">
    <property type="term" value="F:metal ion binding"/>
    <property type="evidence" value="ECO:0007669"/>
    <property type="project" value="UniProtKB-KW"/>
</dbReference>
<dbReference type="GO" id="GO:0043022">
    <property type="term" value="F:ribosome binding"/>
    <property type="evidence" value="ECO:0007669"/>
    <property type="project" value="TreeGrafter"/>
</dbReference>
<dbReference type="Pfam" id="PF13167">
    <property type="entry name" value="GTP-bdg_N"/>
    <property type="match status" value="1"/>
</dbReference>
<dbReference type="STRING" id="1121098.HMPREF1534_00007"/>
<dbReference type="Gene3D" id="6.10.250.2860">
    <property type="match status" value="1"/>
</dbReference>
<name>U6RSF2_9BACT</name>
<evidence type="ECO:0000313" key="10">
    <source>
        <dbReference type="EMBL" id="EOA58721.1"/>
    </source>
</evidence>
<comment type="cofactor">
    <cofactor evidence="8">
        <name>Mg(2+)</name>
        <dbReference type="ChEBI" id="CHEBI:18420"/>
    </cofactor>
</comment>
<evidence type="ECO:0000256" key="6">
    <source>
        <dbReference type="HAMAP-Rule" id="MF_00900"/>
    </source>
</evidence>